<accession>A0ABW4Z7Q9</accession>
<gene>
    <name evidence="1" type="ORF">ACFSW8_03760</name>
</gene>
<name>A0ABW4Z7Q9_9BACT</name>
<comment type="caution">
    <text evidence="1">The sequence shown here is derived from an EMBL/GenBank/DDBJ whole genome shotgun (WGS) entry which is preliminary data.</text>
</comment>
<evidence type="ECO:0000313" key="2">
    <source>
        <dbReference type="Proteomes" id="UP001597389"/>
    </source>
</evidence>
<dbReference type="RefSeq" id="WP_377090594.1">
    <property type="nucleotide sequence ID" value="NZ_JBHSJL010000014.1"/>
</dbReference>
<evidence type="ECO:0000313" key="1">
    <source>
        <dbReference type="EMBL" id="MFD2158010.1"/>
    </source>
</evidence>
<organism evidence="1 2">
    <name type="scientific">Rubritalea tangerina</name>
    <dbReference type="NCBI Taxonomy" id="430798"/>
    <lineage>
        <taxon>Bacteria</taxon>
        <taxon>Pseudomonadati</taxon>
        <taxon>Verrucomicrobiota</taxon>
        <taxon>Verrucomicrobiia</taxon>
        <taxon>Verrucomicrobiales</taxon>
        <taxon>Rubritaleaceae</taxon>
        <taxon>Rubritalea</taxon>
    </lineage>
</organism>
<reference evidence="2" key="1">
    <citation type="journal article" date="2019" name="Int. J. Syst. Evol. Microbiol.">
        <title>The Global Catalogue of Microorganisms (GCM) 10K type strain sequencing project: providing services to taxonomists for standard genome sequencing and annotation.</title>
        <authorList>
            <consortium name="The Broad Institute Genomics Platform"/>
            <consortium name="The Broad Institute Genome Sequencing Center for Infectious Disease"/>
            <person name="Wu L."/>
            <person name="Ma J."/>
        </authorList>
    </citation>
    <scope>NUCLEOTIDE SEQUENCE [LARGE SCALE GENOMIC DNA]</scope>
    <source>
        <strain evidence="2">CCUG 57942</strain>
    </source>
</reference>
<dbReference type="Proteomes" id="UP001597389">
    <property type="component" value="Unassembled WGS sequence"/>
</dbReference>
<proteinExistence type="predicted"/>
<protein>
    <submittedName>
        <fullName evidence="1">1-deoxy-D-xylulose-5-phosphate synthase</fullName>
    </submittedName>
</protein>
<keyword evidence="2" id="KW-1185">Reference proteome</keyword>
<dbReference type="EMBL" id="JBHUJB010000018">
    <property type="protein sequence ID" value="MFD2158010.1"/>
    <property type="molecule type" value="Genomic_DNA"/>
</dbReference>
<sequence>MSESRRTIAIEEACSDISESGSSELLPTKESPFTRIMYIECKAGELTGEARIGRVRFNRTHKTLYYGELKFQSLKGRGVKSNYCEVNTGEDYWISGPKKDGSDRLYSERLPIHIDDDVRVEYWTDIRNRTDLIENQFA</sequence>